<keyword evidence="3" id="KW-0238">DNA-binding</keyword>
<gene>
    <name evidence="5" type="ORF">B1B_01834</name>
</gene>
<evidence type="ECO:0000256" key="1">
    <source>
        <dbReference type="ARBA" id="ARBA00010923"/>
    </source>
</evidence>
<dbReference type="InterPro" id="IPR000055">
    <property type="entry name" value="Restrct_endonuc_typeI_TRD"/>
</dbReference>
<organism evidence="5">
    <name type="scientific">mine drainage metagenome</name>
    <dbReference type="NCBI Taxonomy" id="410659"/>
    <lineage>
        <taxon>unclassified sequences</taxon>
        <taxon>metagenomes</taxon>
        <taxon>ecological metagenomes</taxon>
    </lineage>
</organism>
<evidence type="ECO:0000313" key="5">
    <source>
        <dbReference type="EMBL" id="EQD76206.1"/>
    </source>
</evidence>
<comment type="caution">
    <text evidence="5">The sequence shown here is derived from an EMBL/GenBank/DDBJ whole genome shotgun (WGS) entry which is preliminary data.</text>
</comment>
<evidence type="ECO:0000259" key="4">
    <source>
        <dbReference type="Pfam" id="PF01420"/>
    </source>
</evidence>
<feature type="non-terminal residue" evidence="5">
    <location>
        <position position="200"/>
    </location>
</feature>
<proteinExistence type="inferred from homology"/>
<reference evidence="5" key="2">
    <citation type="journal article" date="2014" name="ISME J.">
        <title>Microbial stratification in low pH oxic and suboxic macroscopic growths along an acid mine drainage.</title>
        <authorList>
            <person name="Mendez-Garcia C."/>
            <person name="Mesa V."/>
            <person name="Sprenger R.R."/>
            <person name="Richter M."/>
            <person name="Diez M.S."/>
            <person name="Solano J."/>
            <person name="Bargiela R."/>
            <person name="Golyshina O.V."/>
            <person name="Manteca A."/>
            <person name="Ramos J.L."/>
            <person name="Gallego J.R."/>
            <person name="Llorente I."/>
            <person name="Martins Dos Santos V.A."/>
            <person name="Jensen O.N."/>
            <person name="Pelaez A.I."/>
            <person name="Sanchez J."/>
            <person name="Ferrer M."/>
        </authorList>
    </citation>
    <scope>NUCLEOTIDE SEQUENCE</scope>
</reference>
<dbReference type="GO" id="GO:0003677">
    <property type="term" value="F:DNA binding"/>
    <property type="evidence" value="ECO:0007669"/>
    <property type="project" value="UniProtKB-KW"/>
</dbReference>
<feature type="domain" description="Type I restriction modification DNA specificity" evidence="4">
    <location>
        <begin position="3"/>
        <end position="41"/>
    </location>
</feature>
<name>T1BTG2_9ZZZZ</name>
<dbReference type="Gene3D" id="3.90.220.20">
    <property type="entry name" value="DNA methylase specificity domains"/>
    <property type="match status" value="2"/>
</dbReference>
<dbReference type="PANTHER" id="PTHR30408:SF13">
    <property type="entry name" value="TYPE I RESTRICTION ENZYME HINDI SPECIFICITY SUBUNIT"/>
    <property type="match status" value="1"/>
</dbReference>
<dbReference type="SUPFAM" id="SSF116734">
    <property type="entry name" value="DNA methylase specificity domain"/>
    <property type="match status" value="2"/>
</dbReference>
<comment type="similarity">
    <text evidence="1">Belongs to the type-I restriction system S methylase family.</text>
</comment>
<evidence type="ECO:0000256" key="3">
    <source>
        <dbReference type="ARBA" id="ARBA00023125"/>
    </source>
</evidence>
<dbReference type="InterPro" id="IPR044946">
    <property type="entry name" value="Restrct_endonuc_typeI_TRD_sf"/>
</dbReference>
<accession>T1BTG2</accession>
<dbReference type="EMBL" id="AUZY01001111">
    <property type="protein sequence ID" value="EQD76206.1"/>
    <property type="molecule type" value="Genomic_DNA"/>
</dbReference>
<dbReference type="Pfam" id="PF01420">
    <property type="entry name" value="Methylase_S"/>
    <property type="match status" value="2"/>
</dbReference>
<reference evidence="5" key="1">
    <citation type="submission" date="2013-08" db="EMBL/GenBank/DDBJ databases">
        <authorList>
            <person name="Mendez C."/>
            <person name="Richter M."/>
            <person name="Ferrer M."/>
            <person name="Sanchez J."/>
        </authorList>
    </citation>
    <scope>NUCLEOTIDE SEQUENCE</scope>
</reference>
<keyword evidence="2" id="KW-0680">Restriction system</keyword>
<dbReference type="InterPro" id="IPR052021">
    <property type="entry name" value="Type-I_RS_S_subunit"/>
</dbReference>
<dbReference type="PANTHER" id="PTHR30408">
    <property type="entry name" value="TYPE-1 RESTRICTION ENZYME ECOKI SPECIFICITY PROTEIN"/>
    <property type="match status" value="1"/>
</dbReference>
<sequence>MAVEKYVISLPSLPEQHAIAHVLGTLDDKIELNRRMSETLEAMARALFKSWFVDFDPVRAKAEGRDSGLPKSIVDLFPACLVDSELGGIPEGWEVKAIGELTDVLGGTTPNTKEPAYWVGGTHAWATPKDLSGLSVPVLLDTERRITDTGVSQVGSGLLPEGTVLMSSRAPIGYLAVAEIPVANQSRLHRDDAKSWDLEH</sequence>
<dbReference type="GO" id="GO:0009307">
    <property type="term" value="P:DNA restriction-modification system"/>
    <property type="evidence" value="ECO:0007669"/>
    <property type="project" value="UniProtKB-KW"/>
</dbReference>
<dbReference type="AlphaFoldDB" id="T1BTG2"/>
<evidence type="ECO:0000256" key="2">
    <source>
        <dbReference type="ARBA" id="ARBA00022747"/>
    </source>
</evidence>
<feature type="domain" description="Type I restriction modification DNA specificity" evidence="4">
    <location>
        <begin position="90"/>
        <end position="186"/>
    </location>
</feature>
<protein>
    <submittedName>
        <fullName evidence="5">Restriction modification system DNA specificity domain protein</fullName>
    </submittedName>
</protein>